<reference evidence="1" key="1">
    <citation type="journal article" date="2023" name="G3 (Bethesda)">
        <title>A reference genome for the long-term kleptoplast-retaining sea slug Elysia crispata morphotype clarki.</title>
        <authorList>
            <person name="Eastman K.E."/>
            <person name="Pendleton A.L."/>
            <person name="Shaikh M.A."/>
            <person name="Suttiyut T."/>
            <person name="Ogas R."/>
            <person name="Tomko P."/>
            <person name="Gavelis G."/>
            <person name="Widhalm J.R."/>
            <person name="Wisecaver J.H."/>
        </authorList>
    </citation>
    <scope>NUCLEOTIDE SEQUENCE</scope>
    <source>
        <strain evidence="1">ECLA1</strain>
    </source>
</reference>
<comment type="caution">
    <text evidence="1">The sequence shown here is derived from an EMBL/GenBank/DDBJ whole genome shotgun (WGS) entry which is preliminary data.</text>
</comment>
<evidence type="ECO:0000313" key="2">
    <source>
        <dbReference type="Proteomes" id="UP001283361"/>
    </source>
</evidence>
<proteinExistence type="predicted"/>
<protein>
    <submittedName>
        <fullName evidence="1">Uncharacterized protein</fullName>
    </submittedName>
</protein>
<dbReference type="AlphaFoldDB" id="A0AAE0ZRR3"/>
<keyword evidence="2" id="KW-1185">Reference proteome</keyword>
<sequence>MPLLYFGWRSSVVKLILRSENDFQKSMDDKFMEIQKNLTDSISFFEKKIEDRILQVQIDFKDRTGSLEDKIELNQNNRDDVKKQTDTIHEILTSGEVKVTCMTPVCRRNMDRPRSKPYPPYITIFDALLNRNIFCDTKTEGGGWIVIQVFD</sequence>
<accession>A0AAE0ZRR3</accession>
<evidence type="ECO:0000313" key="1">
    <source>
        <dbReference type="EMBL" id="KAK3774157.1"/>
    </source>
</evidence>
<gene>
    <name evidence="1" type="ORF">RRG08_006742</name>
</gene>
<name>A0AAE0ZRR3_9GAST</name>
<dbReference type="EMBL" id="JAWDGP010003462">
    <property type="protein sequence ID" value="KAK3774157.1"/>
    <property type="molecule type" value="Genomic_DNA"/>
</dbReference>
<organism evidence="1 2">
    <name type="scientific">Elysia crispata</name>
    <name type="common">lettuce slug</name>
    <dbReference type="NCBI Taxonomy" id="231223"/>
    <lineage>
        <taxon>Eukaryota</taxon>
        <taxon>Metazoa</taxon>
        <taxon>Spiralia</taxon>
        <taxon>Lophotrochozoa</taxon>
        <taxon>Mollusca</taxon>
        <taxon>Gastropoda</taxon>
        <taxon>Heterobranchia</taxon>
        <taxon>Euthyneura</taxon>
        <taxon>Panpulmonata</taxon>
        <taxon>Sacoglossa</taxon>
        <taxon>Placobranchoidea</taxon>
        <taxon>Plakobranchidae</taxon>
        <taxon>Elysia</taxon>
    </lineage>
</organism>
<dbReference type="Proteomes" id="UP001283361">
    <property type="component" value="Unassembled WGS sequence"/>
</dbReference>